<dbReference type="AlphaFoldDB" id="A0A0J7NS74"/>
<reference evidence="2 3" key="1">
    <citation type="submission" date="2015-04" db="EMBL/GenBank/DDBJ databases">
        <title>Lasius niger genome sequencing.</title>
        <authorList>
            <person name="Konorov E.A."/>
            <person name="Nikitin M.A."/>
            <person name="Kirill M.V."/>
            <person name="Chang P."/>
        </authorList>
    </citation>
    <scope>NUCLEOTIDE SEQUENCE [LARGE SCALE GENOMIC DNA]</scope>
    <source>
        <tissue evidence="2">Whole</tissue>
    </source>
</reference>
<dbReference type="PaxDb" id="67767-A0A0J7NS74"/>
<evidence type="ECO:0000256" key="1">
    <source>
        <dbReference type="SAM" id="MobiDB-lite"/>
    </source>
</evidence>
<dbReference type="STRING" id="67767.A0A0J7NS74"/>
<feature type="region of interest" description="Disordered" evidence="1">
    <location>
        <begin position="117"/>
        <end position="142"/>
    </location>
</feature>
<sequence>MELREVSRAYGTAEEMTELLPQRDSNAEYESYFIEYAMQKEMINRNRCPASRRLLSQAAHLDYNFSNSNHKDSPCAGISMIHTSSENWPPSRKREEATALENLRKRVEQSKLYKTDPITDHPIVSSSSLSYEQTQQQLDNRPKLLKKVGGPKIVTI</sequence>
<feature type="compositionally biased region" description="Polar residues" evidence="1">
    <location>
        <begin position="124"/>
        <end position="139"/>
    </location>
</feature>
<protein>
    <submittedName>
        <fullName evidence="2">Golgi-associated plant pathogenesis-related protein 1</fullName>
    </submittedName>
</protein>
<name>A0A0J7NS74_LASNI</name>
<evidence type="ECO:0000313" key="2">
    <source>
        <dbReference type="EMBL" id="KMQ95300.1"/>
    </source>
</evidence>
<gene>
    <name evidence="2" type="ORF">RF55_4496</name>
</gene>
<accession>A0A0J7NS74</accession>
<comment type="caution">
    <text evidence="2">The sequence shown here is derived from an EMBL/GenBank/DDBJ whole genome shotgun (WGS) entry which is preliminary data.</text>
</comment>
<organism evidence="2 3">
    <name type="scientific">Lasius niger</name>
    <name type="common">Black garden ant</name>
    <dbReference type="NCBI Taxonomy" id="67767"/>
    <lineage>
        <taxon>Eukaryota</taxon>
        <taxon>Metazoa</taxon>
        <taxon>Ecdysozoa</taxon>
        <taxon>Arthropoda</taxon>
        <taxon>Hexapoda</taxon>
        <taxon>Insecta</taxon>
        <taxon>Pterygota</taxon>
        <taxon>Neoptera</taxon>
        <taxon>Endopterygota</taxon>
        <taxon>Hymenoptera</taxon>
        <taxon>Apocrita</taxon>
        <taxon>Aculeata</taxon>
        <taxon>Formicoidea</taxon>
        <taxon>Formicidae</taxon>
        <taxon>Formicinae</taxon>
        <taxon>Lasius</taxon>
        <taxon>Lasius</taxon>
    </lineage>
</organism>
<dbReference type="EMBL" id="LBMM01002083">
    <property type="protein sequence ID" value="KMQ95300.1"/>
    <property type="molecule type" value="Genomic_DNA"/>
</dbReference>
<dbReference type="Proteomes" id="UP000036403">
    <property type="component" value="Unassembled WGS sequence"/>
</dbReference>
<evidence type="ECO:0000313" key="3">
    <source>
        <dbReference type="Proteomes" id="UP000036403"/>
    </source>
</evidence>
<proteinExistence type="predicted"/>
<keyword evidence="3" id="KW-1185">Reference proteome</keyword>
<dbReference type="OrthoDB" id="337038at2759"/>